<evidence type="ECO:0000313" key="2">
    <source>
        <dbReference type="EMBL" id="CCD21370.1"/>
    </source>
</evidence>
<dbReference type="Pfam" id="PF07999">
    <property type="entry name" value="RHSP"/>
    <property type="match status" value="1"/>
</dbReference>
<dbReference type="InterPro" id="IPR006518">
    <property type="entry name" value="Trypano_RHS"/>
</dbReference>
<evidence type="ECO:0000259" key="1">
    <source>
        <dbReference type="Pfam" id="PF07999"/>
    </source>
</evidence>
<accession>F9WUX1</accession>
<feature type="non-terminal residue" evidence="2">
    <location>
        <position position="1"/>
    </location>
</feature>
<dbReference type="NCBIfam" id="TIGR01631">
    <property type="entry name" value="Trypano_RHS"/>
    <property type="match status" value="1"/>
</dbReference>
<keyword evidence="3" id="KW-1185">Reference proteome</keyword>
<protein>
    <recommendedName>
        <fullName evidence="1">Retrotransposon hot spot protein,C-terminal domain-containing protein</fullName>
    </recommendedName>
</protein>
<evidence type="ECO:0000313" key="3">
    <source>
        <dbReference type="Proteomes" id="UP000009027"/>
    </source>
</evidence>
<gene>
    <name evidence="2" type="ORF">TvY486_0042770</name>
</gene>
<feature type="domain" description="Retrotransposon hot spot protein,C-terminal" evidence="1">
    <location>
        <begin position="7"/>
        <end position="260"/>
    </location>
</feature>
<proteinExistence type="predicted"/>
<dbReference type="AlphaFoldDB" id="F9WUX1"/>
<name>F9WUX1_TRYVY</name>
<sequence length="453" mass="51702">WVCVFQLGSRAGTAKHYHNVCDALTVVNELADEGVQGCAIYDCSELENVANLPIGTWDVVVFNAPDEEVFDKIEEQTIVNYILLNGYNKRELMALHVWDQHKRRFSISILSSLDWSVFEARAETVGPVPRHLYDGYAYKNMYSSISRCIRCFPDSQRDFLIDILLYRAKWLPRVHVHCLLKIVRVKHGACEHFTTGPCSSAVEIEMRRVLLKDCYHLRRLMWRLVWCPETCVKLFEMFGVCMLLYRNVSELIVKKLTCLPRARGCPHDDAARRGTQLSQFPTKHEVISCGVYDKPNATQMSVETDVLYIPDLLSFPLFSAFYFTRDSSANSTAAGCKWKRDRNVKKSGPLVLVGVLATSREVGATAACAVVQFTERMAGCFDDWNVVRGSLRWVMVYFQHYSSSAMVSRQECVVTEGAMSEEDCENVRLLWDEAEQQQVQLDEEIIDALLAHC</sequence>
<reference evidence="2 3" key="1">
    <citation type="journal article" date="2012" name="Proc. Natl. Acad. Sci. U.S.A.">
        <title>Antigenic diversity is generated by distinct evolutionary mechanisms in African trypanosome species.</title>
        <authorList>
            <person name="Jackson A.P."/>
            <person name="Berry A."/>
            <person name="Aslett M."/>
            <person name="Allison H.C."/>
            <person name="Burton P."/>
            <person name="Vavrova-Anderson J."/>
            <person name="Brown R."/>
            <person name="Browne H."/>
            <person name="Corton N."/>
            <person name="Hauser H."/>
            <person name="Gamble J."/>
            <person name="Gilderthorp R."/>
            <person name="Marcello L."/>
            <person name="McQuillan J."/>
            <person name="Otto T.D."/>
            <person name="Quail M.A."/>
            <person name="Sanders M.J."/>
            <person name="van Tonder A."/>
            <person name="Ginger M.L."/>
            <person name="Field M.C."/>
            <person name="Barry J.D."/>
            <person name="Hertz-Fowler C."/>
            <person name="Berriman M."/>
        </authorList>
    </citation>
    <scope>NUCLEOTIDE SEQUENCE</scope>
    <source>
        <strain evidence="2 3">Y486</strain>
    </source>
</reference>
<organism evidence="2 3">
    <name type="scientific">Trypanosoma vivax (strain Y486)</name>
    <dbReference type="NCBI Taxonomy" id="1055687"/>
    <lineage>
        <taxon>Eukaryota</taxon>
        <taxon>Discoba</taxon>
        <taxon>Euglenozoa</taxon>
        <taxon>Kinetoplastea</taxon>
        <taxon>Metakinetoplastina</taxon>
        <taxon>Trypanosomatida</taxon>
        <taxon>Trypanosomatidae</taxon>
        <taxon>Trypanosoma</taxon>
        <taxon>Duttonella</taxon>
    </lineage>
</organism>
<dbReference type="EMBL" id="CAEX01007589">
    <property type="protein sequence ID" value="CCD21370.1"/>
    <property type="molecule type" value="Genomic_DNA"/>
</dbReference>
<dbReference type="VEuPathDB" id="TriTrypDB:TvY486_0042770"/>
<dbReference type="Proteomes" id="UP000009027">
    <property type="component" value="Unassembled WGS sequence"/>
</dbReference>
<dbReference type="InterPro" id="IPR046836">
    <property type="entry name" value="RHS_C"/>
</dbReference>